<proteinExistence type="predicted"/>
<gene>
    <name evidence="1" type="ORF">ACFQEY_17515</name>
</gene>
<name>A0ABD5UMQ3_9EURY</name>
<dbReference type="AlphaFoldDB" id="A0ABD5UMQ3"/>
<sequence>MTGNSQPEAECRSIVDVNSEIDLSQTVQTDLELFDEEKLAQEQFQLIVKVLSIDWWGEILSSPEWNTEPVTKEVVIQRISAAEGISELSAWTIYSMAVSGIPIGGNYEIEIEDVTFDSPALVWVTAMTVKYIEERGICPRFNNRRRSFELEPTILFDIVASGDPQKTTTKKELIEHIVSNSGMDRSVALSVIDKMIEDDFFEVTDNGKLVLQDWVRDISLVERERIHITSPSFRGL</sequence>
<protein>
    <submittedName>
        <fullName evidence="1">Uncharacterized protein</fullName>
    </submittedName>
</protein>
<dbReference type="Proteomes" id="UP001596333">
    <property type="component" value="Unassembled WGS sequence"/>
</dbReference>
<dbReference type="EMBL" id="JBHSXI010000025">
    <property type="protein sequence ID" value="MFC6890789.1"/>
    <property type="molecule type" value="Genomic_DNA"/>
</dbReference>
<keyword evidence="2" id="KW-1185">Reference proteome</keyword>
<dbReference type="RefSeq" id="WP_379771163.1">
    <property type="nucleotide sequence ID" value="NZ_JBHSXI010000025.1"/>
</dbReference>
<organism evidence="1 2">
    <name type="scientific">Halorubrum trueperi</name>
    <dbReference type="NCBI Taxonomy" id="2004704"/>
    <lineage>
        <taxon>Archaea</taxon>
        <taxon>Methanobacteriati</taxon>
        <taxon>Methanobacteriota</taxon>
        <taxon>Stenosarchaea group</taxon>
        <taxon>Halobacteria</taxon>
        <taxon>Halobacteriales</taxon>
        <taxon>Haloferacaceae</taxon>
        <taxon>Halorubrum</taxon>
    </lineage>
</organism>
<comment type="caution">
    <text evidence="1">The sequence shown here is derived from an EMBL/GenBank/DDBJ whole genome shotgun (WGS) entry which is preliminary data.</text>
</comment>
<reference evidence="1 2" key="1">
    <citation type="journal article" date="2019" name="Int. J. Syst. Evol. Microbiol.">
        <title>The Global Catalogue of Microorganisms (GCM) 10K type strain sequencing project: providing services to taxonomists for standard genome sequencing and annotation.</title>
        <authorList>
            <consortium name="The Broad Institute Genomics Platform"/>
            <consortium name="The Broad Institute Genome Sequencing Center for Infectious Disease"/>
            <person name="Wu L."/>
            <person name="Ma J."/>
        </authorList>
    </citation>
    <scope>NUCLEOTIDE SEQUENCE [LARGE SCALE GENOMIC DNA]</scope>
    <source>
        <strain evidence="1 2">Y73</strain>
    </source>
</reference>
<evidence type="ECO:0000313" key="1">
    <source>
        <dbReference type="EMBL" id="MFC6890789.1"/>
    </source>
</evidence>
<accession>A0ABD5UMQ3</accession>
<evidence type="ECO:0000313" key="2">
    <source>
        <dbReference type="Proteomes" id="UP001596333"/>
    </source>
</evidence>